<dbReference type="EMBL" id="LKAM01000010">
    <property type="protein sequence ID" value="KUM46705.1"/>
    <property type="molecule type" value="Genomic_DNA"/>
</dbReference>
<name>A0A101LWN0_PICGL</name>
<organism evidence="1">
    <name type="scientific">Picea glauca</name>
    <name type="common">White spruce</name>
    <name type="synonym">Pinus glauca</name>
    <dbReference type="NCBI Taxonomy" id="3330"/>
    <lineage>
        <taxon>Eukaryota</taxon>
        <taxon>Viridiplantae</taxon>
        <taxon>Streptophyta</taxon>
        <taxon>Embryophyta</taxon>
        <taxon>Tracheophyta</taxon>
        <taxon>Spermatophyta</taxon>
        <taxon>Pinopsida</taxon>
        <taxon>Pinidae</taxon>
        <taxon>Conifers I</taxon>
        <taxon>Pinales</taxon>
        <taxon>Pinaceae</taxon>
        <taxon>Picea</taxon>
    </lineage>
</organism>
<evidence type="ECO:0000313" key="1">
    <source>
        <dbReference type="EMBL" id="KUM46705.1"/>
    </source>
</evidence>
<protein>
    <submittedName>
        <fullName evidence="1">Uncharacterized protein</fullName>
    </submittedName>
</protein>
<comment type="caution">
    <text evidence="1">The sequence shown here is derived from an EMBL/GenBank/DDBJ whole genome shotgun (WGS) entry which is preliminary data.</text>
</comment>
<proteinExistence type="predicted"/>
<dbReference type="AlphaFoldDB" id="A0A101LWN0"/>
<geneLocation type="mitochondrion" evidence="1"/>
<reference evidence="1" key="1">
    <citation type="journal article" date="2015" name="Genome Biol. Evol.">
        <title>Organellar Genomes of White Spruce (Picea glauca): Assembly and Annotation.</title>
        <authorList>
            <person name="Jackman S.D."/>
            <person name="Warren R.L."/>
            <person name="Gibb E.A."/>
            <person name="Vandervalk B.P."/>
            <person name="Mohamadi H."/>
            <person name="Chu J."/>
            <person name="Raymond A."/>
            <person name="Pleasance S."/>
            <person name="Coope R."/>
            <person name="Wildung M.R."/>
            <person name="Ritland C.E."/>
            <person name="Bousquet J."/>
            <person name="Jones S.J."/>
            <person name="Bohlmann J."/>
            <person name="Birol I."/>
        </authorList>
    </citation>
    <scope>NUCLEOTIDE SEQUENCE [LARGE SCALE GENOMIC DNA]</scope>
    <source>
        <tissue evidence="1">Flushing bud</tissue>
    </source>
</reference>
<gene>
    <name evidence="1" type="ORF">ABT39_MTgene1385</name>
</gene>
<keyword evidence="1" id="KW-0496">Mitochondrion</keyword>
<sequence>MLDFSKVEFQRKGAINESISESLSVSLASLASSVRESSSGVPDLPSGKVLSPRCRVRSIVICFTHASW</sequence>
<accession>A0A101LWN0</accession>